<evidence type="ECO:0000313" key="2">
    <source>
        <dbReference type="Proteomes" id="UP000243006"/>
    </source>
</evidence>
<accession>A0A1Y3END6</accession>
<dbReference type="EMBL" id="LVZM01006253">
    <property type="protein sequence ID" value="OUC46643.1"/>
    <property type="molecule type" value="Genomic_DNA"/>
</dbReference>
<name>A0A1Y3END6_9BILA</name>
<comment type="caution">
    <text evidence="1">The sequence shown here is derived from an EMBL/GenBank/DDBJ whole genome shotgun (WGS) entry which is preliminary data.</text>
</comment>
<protein>
    <submittedName>
        <fullName evidence="1">Uncharacterized protein</fullName>
    </submittedName>
</protein>
<dbReference type="Proteomes" id="UP000243006">
    <property type="component" value="Unassembled WGS sequence"/>
</dbReference>
<dbReference type="AlphaFoldDB" id="A0A1Y3END6"/>
<reference evidence="1 2" key="1">
    <citation type="submission" date="2015-04" db="EMBL/GenBank/DDBJ databases">
        <title>Draft genome of the roundworm Trichinella nativa.</title>
        <authorList>
            <person name="Mitreva M."/>
        </authorList>
    </citation>
    <scope>NUCLEOTIDE SEQUENCE [LARGE SCALE GENOMIC DNA]</scope>
    <source>
        <strain evidence="1 2">ISS45</strain>
    </source>
</reference>
<proteinExistence type="predicted"/>
<organism evidence="1 2">
    <name type="scientific">Trichinella nativa</name>
    <dbReference type="NCBI Taxonomy" id="6335"/>
    <lineage>
        <taxon>Eukaryota</taxon>
        <taxon>Metazoa</taxon>
        <taxon>Ecdysozoa</taxon>
        <taxon>Nematoda</taxon>
        <taxon>Enoplea</taxon>
        <taxon>Dorylaimia</taxon>
        <taxon>Trichinellida</taxon>
        <taxon>Trichinellidae</taxon>
        <taxon>Trichinella</taxon>
    </lineage>
</organism>
<evidence type="ECO:0000313" key="1">
    <source>
        <dbReference type="EMBL" id="OUC46643.1"/>
    </source>
</evidence>
<gene>
    <name evidence="1" type="ORF">D917_07574</name>
</gene>
<sequence length="79" mass="9523">MTKVYNDRIKLLTEPQTLLRTQVLKNVQCIKDQMMQLERNYTDEMMIKAREQIVEAARAKDMVSRFRLYEKKIINDETL</sequence>